<gene>
    <name evidence="2" type="ORF">ACFQQG_19985</name>
    <name evidence="3" type="ORF">ACFQQG_20765</name>
</gene>
<dbReference type="RefSeq" id="WP_267164261.1">
    <property type="nucleotide sequence ID" value="NZ_CP112973.1"/>
</dbReference>
<evidence type="ECO:0000313" key="2">
    <source>
        <dbReference type="EMBL" id="MFC7060072.1"/>
    </source>
</evidence>
<name>A0ABD5W4Q0_9EURY</name>
<dbReference type="EMBL" id="JBHSZI010000006">
    <property type="protein sequence ID" value="MFC7060192.1"/>
    <property type="molecule type" value="Genomic_DNA"/>
</dbReference>
<feature type="compositionally biased region" description="Polar residues" evidence="1">
    <location>
        <begin position="148"/>
        <end position="165"/>
    </location>
</feature>
<evidence type="ECO:0000256" key="1">
    <source>
        <dbReference type="SAM" id="MobiDB-lite"/>
    </source>
</evidence>
<dbReference type="Proteomes" id="UP001596445">
    <property type="component" value="Unassembled WGS sequence"/>
</dbReference>
<reference evidence="2" key="1">
    <citation type="journal article" date="2014" name="Int. J. Syst. Evol. Microbiol.">
        <title>Complete genome sequence of Corynebacterium casei LMG S-19264T (=DSM 44701T), isolated from a smear-ripened cheese.</title>
        <authorList>
            <consortium name="US DOE Joint Genome Institute (JGI-PGF)"/>
            <person name="Walter F."/>
            <person name="Albersmeier A."/>
            <person name="Kalinowski J."/>
            <person name="Ruckert C."/>
        </authorList>
    </citation>
    <scope>NUCLEOTIDE SEQUENCE [LARGE SCALE GENOMIC DNA]</scope>
    <source>
        <strain evidence="2">CGMCC 1.12553</strain>
    </source>
</reference>
<feature type="region of interest" description="Disordered" evidence="1">
    <location>
        <begin position="128"/>
        <end position="184"/>
    </location>
</feature>
<dbReference type="EMBL" id="JBHSZI010000006">
    <property type="protein sequence ID" value="MFC7060072.1"/>
    <property type="molecule type" value="Genomic_DNA"/>
</dbReference>
<accession>A0ABD5W4Q0</accession>
<protein>
    <submittedName>
        <fullName evidence="2">Uncharacterized protein</fullName>
    </submittedName>
</protein>
<organism evidence="2 4">
    <name type="scientific">Halovenus salina</name>
    <dbReference type="NCBI Taxonomy" id="1510225"/>
    <lineage>
        <taxon>Archaea</taxon>
        <taxon>Methanobacteriati</taxon>
        <taxon>Methanobacteriota</taxon>
        <taxon>Stenosarchaea group</taxon>
        <taxon>Halobacteria</taxon>
        <taxon>Halobacteriales</taxon>
        <taxon>Haloarculaceae</taxon>
        <taxon>Halovenus</taxon>
    </lineage>
</organism>
<dbReference type="GeneID" id="76632154"/>
<dbReference type="AlphaFoldDB" id="A0ABD5W4Q0"/>
<sequence>MRRKLIPLLTVFALLLVATGGATAAAGDASTNITANDASDDGGDVGICLVGADSPCNDAPEDANDTNTNDSEHIGDDTDADDGRMGIPEDQDGDGEIDERFQGDDSDAESGSDAGICLVGADSPCNDAPANGDDVGNGTIHIEPVPDKSTSPTQPTPNNDSTDISSESDRNDDSQIWIPEDHNRDGYIDDRFIGTVGQLVADLVPLLAF</sequence>
<evidence type="ECO:0000313" key="3">
    <source>
        <dbReference type="EMBL" id="MFC7060192.1"/>
    </source>
</evidence>
<proteinExistence type="predicted"/>
<feature type="region of interest" description="Disordered" evidence="1">
    <location>
        <begin position="56"/>
        <end position="116"/>
    </location>
</feature>
<comment type="caution">
    <text evidence="2">The sequence shown here is derived from an EMBL/GenBank/DDBJ whole genome shotgun (WGS) entry which is preliminary data.</text>
</comment>
<reference evidence="4" key="2">
    <citation type="journal article" date="2019" name="Int. J. Syst. Evol. Microbiol.">
        <title>The Global Catalogue of Microorganisms (GCM) 10K type strain sequencing project: providing services to taxonomists for standard genome sequencing and annotation.</title>
        <authorList>
            <consortium name="The Broad Institute Genomics Platform"/>
            <consortium name="The Broad Institute Genome Sequencing Center for Infectious Disease"/>
            <person name="Wu L."/>
            <person name="Ma J."/>
        </authorList>
    </citation>
    <scope>NUCLEOTIDE SEQUENCE [LARGE SCALE GENOMIC DNA]</scope>
    <source>
        <strain evidence="4">JCM 30072</strain>
    </source>
</reference>
<keyword evidence="4" id="KW-1185">Reference proteome</keyword>
<evidence type="ECO:0000313" key="4">
    <source>
        <dbReference type="Proteomes" id="UP001596445"/>
    </source>
</evidence>
<feature type="compositionally biased region" description="Basic and acidic residues" evidence="1">
    <location>
        <begin position="70"/>
        <end position="84"/>
    </location>
</feature>
<feature type="compositionally biased region" description="Basic and acidic residues" evidence="1">
    <location>
        <begin position="167"/>
        <end position="184"/>
    </location>
</feature>
<reference evidence="2" key="3">
    <citation type="submission" date="2024-09" db="EMBL/GenBank/DDBJ databases">
        <authorList>
            <person name="Sun Q."/>
        </authorList>
    </citation>
    <scope>NUCLEOTIDE SEQUENCE</scope>
    <source>
        <strain evidence="2">CGMCC 1.12553</strain>
    </source>
</reference>